<proteinExistence type="predicted"/>
<keyword evidence="3" id="KW-1185">Reference proteome</keyword>
<feature type="region of interest" description="Disordered" evidence="1">
    <location>
        <begin position="78"/>
        <end position="100"/>
    </location>
</feature>
<sequence length="118" mass="12797">MDRRSNAYWSQTEVTVGTAGRLTALTVGLRIADAPRKPASTGSWRTRPAQDFAVSVRHEKGALVYRWSLRKGRSVPPGKHVFAGRFDHPAGKRSARGDPYTVSAVSEGHRRTLGGGIG</sequence>
<accession>A0ABP6CS81</accession>
<evidence type="ECO:0000256" key="1">
    <source>
        <dbReference type="SAM" id="MobiDB-lite"/>
    </source>
</evidence>
<reference evidence="3" key="1">
    <citation type="journal article" date="2019" name="Int. J. Syst. Evol. Microbiol.">
        <title>The Global Catalogue of Microorganisms (GCM) 10K type strain sequencing project: providing services to taxonomists for standard genome sequencing and annotation.</title>
        <authorList>
            <consortium name="The Broad Institute Genomics Platform"/>
            <consortium name="The Broad Institute Genome Sequencing Center for Infectious Disease"/>
            <person name="Wu L."/>
            <person name="Ma J."/>
        </authorList>
    </citation>
    <scope>NUCLEOTIDE SEQUENCE [LARGE SCALE GENOMIC DNA]</scope>
    <source>
        <strain evidence="3">JCM 16373</strain>
    </source>
</reference>
<organism evidence="2 3">
    <name type="scientific">Streptomyces axinellae</name>
    <dbReference type="NCBI Taxonomy" id="552788"/>
    <lineage>
        <taxon>Bacteria</taxon>
        <taxon>Bacillati</taxon>
        <taxon>Actinomycetota</taxon>
        <taxon>Actinomycetes</taxon>
        <taxon>Kitasatosporales</taxon>
        <taxon>Streptomycetaceae</taxon>
        <taxon>Streptomyces</taxon>
    </lineage>
</organism>
<gene>
    <name evidence="2" type="ORF">GCM10009863_44010</name>
</gene>
<evidence type="ECO:0000313" key="2">
    <source>
        <dbReference type="EMBL" id="GAA2624669.1"/>
    </source>
</evidence>
<dbReference type="Proteomes" id="UP001501447">
    <property type="component" value="Unassembled WGS sequence"/>
</dbReference>
<comment type="caution">
    <text evidence="2">The sequence shown here is derived from an EMBL/GenBank/DDBJ whole genome shotgun (WGS) entry which is preliminary data.</text>
</comment>
<dbReference type="EMBL" id="BAAARJ010000014">
    <property type="protein sequence ID" value="GAA2624669.1"/>
    <property type="molecule type" value="Genomic_DNA"/>
</dbReference>
<protein>
    <submittedName>
        <fullName evidence="2">Uncharacterized protein</fullName>
    </submittedName>
</protein>
<name>A0ABP6CS81_9ACTN</name>
<evidence type="ECO:0000313" key="3">
    <source>
        <dbReference type="Proteomes" id="UP001501447"/>
    </source>
</evidence>